<accession>A0A0F9A8X0</accession>
<sequence length="47" mass="5262">MAQKNLSDKTPAEKAAIARILRRKKITTVTVTPLTQTVIIKQAKETR</sequence>
<evidence type="ECO:0000313" key="1">
    <source>
        <dbReference type="EMBL" id="KKK68671.1"/>
    </source>
</evidence>
<protein>
    <submittedName>
        <fullName evidence="1">Uncharacterized protein</fullName>
    </submittedName>
</protein>
<gene>
    <name evidence="1" type="ORF">LCGC14_2941720</name>
</gene>
<reference evidence="1" key="1">
    <citation type="journal article" date="2015" name="Nature">
        <title>Complex archaea that bridge the gap between prokaryotes and eukaryotes.</title>
        <authorList>
            <person name="Spang A."/>
            <person name="Saw J.H."/>
            <person name="Jorgensen S.L."/>
            <person name="Zaremba-Niedzwiedzka K."/>
            <person name="Martijn J."/>
            <person name="Lind A.E."/>
            <person name="van Eijk R."/>
            <person name="Schleper C."/>
            <person name="Guy L."/>
            <person name="Ettema T.J."/>
        </authorList>
    </citation>
    <scope>NUCLEOTIDE SEQUENCE</scope>
</reference>
<proteinExistence type="predicted"/>
<dbReference type="AlphaFoldDB" id="A0A0F9A8X0"/>
<dbReference type="EMBL" id="LAZR01059019">
    <property type="protein sequence ID" value="KKK68671.1"/>
    <property type="molecule type" value="Genomic_DNA"/>
</dbReference>
<organism evidence="1">
    <name type="scientific">marine sediment metagenome</name>
    <dbReference type="NCBI Taxonomy" id="412755"/>
    <lineage>
        <taxon>unclassified sequences</taxon>
        <taxon>metagenomes</taxon>
        <taxon>ecological metagenomes</taxon>
    </lineage>
</organism>
<name>A0A0F9A8X0_9ZZZZ</name>
<comment type="caution">
    <text evidence="1">The sequence shown here is derived from an EMBL/GenBank/DDBJ whole genome shotgun (WGS) entry which is preliminary data.</text>
</comment>